<dbReference type="RefSeq" id="XP_056069779.1">
    <property type="nucleotide sequence ID" value="XM_056215532.1"/>
</dbReference>
<name>A0A9W8XJS1_9PLEO</name>
<reference evidence="2" key="1">
    <citation type="submission" date="2022-10" db="EMBL/GenBank/DDBJ databases">
        <title>Tapping the CABI collections for fungal endophytes: first genome assemblies for Collariella, Neodidymelliopsis, Ascochyta clinopodiicola, Didymella pomorum, Didymosphaeria variabile, Neocosmospora piperis and Neocucurbitaria cava.</title>
        <authorList>
            <person name="Hill R."/>
        </authorList>
    </citation>
    <scope>NUCLEOTIDE SEQUENCE</scope>
    <source>
        <strain evidence="2">IMI 356815</strain>
    </source>
</reference>
<dbReference type="AlphaFoldDB" id="A0A9W8XJS1"/>
<feature type="compositionally biased region" description="Polar residues" evidence="1">
    <location>
        <begin position="106"/>
        <end position="118"/>
    </location>
</feature>
<dbReference type="Proteomes" id="UP001140513">
    <property type="component" value="Unassembled WGS sequence"/>
</dbReference>
<dbReference type="GeneID" id="80910295"/>
<feature type="compositionally biased region" description="Polar residues" evidence="1">
    <location>
        <begin position="129"/>
        <end position="143"/>
    </location>
</feature>
<evidence type="ECO:0000256" key="1">
    <source>
        <dbReference type="SAM" id="MobiDB-lite"/>
    </source>
</evidence>
<sequence>MAPYNRNLGFPNPFPRRAEAAPYAGAQGPPPDSNLDPKSFRTAYYPSHIPYPQPQPTGPPRTAPSGRLANRYNGITTHQDAFTQAPAQSSSGAVPGGATPYPFPPSAQNMHPQANPYSQHPGPHIPPAQNFTHTPPPTTSTQRMGGAPQSIPGPAPQFPSLSSLQDALPPHTPPPSTAPSGPSSRPSYLIIGLFALRLTRQLILRLDPYPSRDLDLHWLDAFLTPYPSIYALAKLTDPRTIEAYVQAYPRIVRTMIKQPRYRRVFMDMNPDKGTDRKGMGTATAGEMTEGEYIQYKSRKGSGVRRGETNAR</sequence>
<feature type="compositionally biased region" description="Basic and acidic residues" evidence="1">
    <location>
        <begin position="269"/>
        <end position="278"/>
    </location>
</feature>
<feature type="compositionally biased region" description="Pro residues" evidence="1">
    <location>
        <begin position="49"/>
        <end position="62"/>
    </location>
</feature>
<protein>
    <submittedName>
        <fullName evidence="2">Uncharacterized protein</fullName>
    </submittedName>
</protein>
<dbReference type="OrthoDB" id="3793308at2759"/>
<feature type="compositionally biased region" description="Polar residues" evidence="1">
    <location>
        <begin position="73"/>
        <end position="92"/>
    </location>
</feature>
<evidence type="ECO:0000313" key="2">
    <source>
        <dbReference type="EMBL" id="KAJ4351423.1"/>
    </source>
</evidence>
<comment type="caution">
    <text evidence="2">The sequence shown here is derived from an EMBL/GenBank/DDBJ whole genome shotgun (WGS) entry which is preliminary data.</text>
</comment>
<feature type="region of interest" description="Disordered" evidence="1">
    <location>
        <begin position="267"/>
        <end position="311"/>
    </location>
</feature>
<feature type="region of interest" description="Disordered" evidence="1">
    <location>
        <begin position="1"/>
        <end position="184"/>
    </location>
</feature>
<accession>A0A9W8XJS1</accession>
<keyword evidence="3" id="KW-1185">Reference proteome</keyword>
<organism evidence="2 3">
    <name type="scientific">Didymosphaeria variabile</name>
    <dbReference type="NCBI Taxonomy" id="1932322"/>
    <lineage>
        <taxon>Eukaryota</taxon>
        <taxon>Fungi</taxon>
        <taxon>Dikarya</taxon>
        <taxon>Ascomycota</taxon>
        <taxon>Pezizomycotina</taxon>
        <taxon>Dothideomycetes</taxon>
        <taxon>Pleosporomycetidae</taxon>
        <taxon>Pleosporales</taxon>
        <taxon>Massarineae</taxon>
        <taxon>Didymosphaeriaceae</taxon>
        <taxon>Didymosphaeria</taxon>
    </lineage>
</organism>
<dbReference type="EMBL" id="JAPEUX010000005">
    <property type="protein sequence ID" value="KAJ4351423.1"/>
    <property type="molecule type" value="Genomic_DNA"/>
</dbReference>
<evidence type="ECO:0000313" key="3">
    <source>
        <dbReference type="Proteomes" id="UP001140513"/>
    </source>
</evidence>
<gene>
    <name evidence="2" type="ORF">N0V89_006765</name>
</gene>
<proteinExistence type="predicted"/>